<accession>A0A7I7L0J9</accession>
<dbReference type="AlphaFoldDB" id="A0A7I7L0J9"/>
<feature type="region of interest" description="Disordered" evidence="1">
    <location>
        <begin position="36"/>
        <end position="55"/>
    </location>
</feature>
<gene>
    <name evidence="2" type="ORF">MCOO_31070</name>
</gene>
<evidence type="ECO:0000313" key="3">
    <source>
        <dbReference type="Proteomes" id="UP000465866"/>
    </source>
</evidence>
<evidence type="ECO:0000313" key="2">
    <source>
        <dbReference type="EMBL" id="BBX47092.1"/>
    </source>
</evidence>
<proteinExistence type="predicted"/>
<organism evidence="2 3">
    <name type="scientific">Mycobacterium cookii</name>
    <dbReference type="NCBI Taxonomy" id="1775"/>
    <lineage>
        <taxon>Bacteria</taxon>
        <taxon>Bacillati</taxon>
        <taxon>Actinomycetota</taxon>
        <taxon>Actinomycetes</taxon>
        <taxon>Mycobacteriales</taxon>
        <taxon>Mycobacteriaceae</taxon>
        <taxon>Mycobacterium</taxon>
    </lineage>
</organism>
<reference evidence="2 3" key="1">
    <citation type="journal article" date="2019" name="Emerg. Microbes Infect.">
        <title>Comprehensive subspecies identification of 175 nontuberculous mycobacteria species based on 7547 genomic profiles.</title>
        <authorList>
            <person name="Matsumoto Y."/>
            <person name="Kinjo T."/>
            <person name="Motooka D."/>
            <person name="Nabeya D."/>
            <person name="Jung N."/>
            <person name="Uechi K."/>
            <person name="Horii T."/>
            <person name="Iida T."/>
            <person name="Fujita J."/>
            <person name="Nakamura S."/>
        </authorList>
    </citation>
    <scope>NUCLEOTIDE SEQUENCE [LARGE SCALE GENOMIC DNA]</scope>
    <source>
        <strain evidence="2 3">JCM 12404</strain>
    </source>
</reference>
<name>A0A7I7L0J9_9MYCO</name>
<sequence>MPSEYRERVADSGLQQQLNEVRALLDRARELFGANPVEPPTDIAPDRDAVQTWIR</sequence>
<dbReference type="KEGG" id="mcoo:MCOO_31070"/>
<evidence type="ECO:0000256" key="1">
    <source>
        <dbReference type="SAM" id="MobiDB-lite"/>
    </source>
</evidence>
<keyword evidence="3" id="KW-1185">Reference proteome</keyword>
<protein>
    <submittedName>
        <fullName evidence="2">Uncharacterized protein</fullName>
    </submittedName>
</protein>
<dbReference type="Proteomes" id="UP000465866">
    <property type="component" value="Chromosome"/>
</dbReference>
<dbReference type="EMBL" id="AP022569">
    <property type="protein sequence ID" value="BBX47092.1"/>
    <property type="molecule type" value="Genomic_DNA"/>
</dbReference>